<evidence type="ECO:0000256" key="1">
    <source>
        <dbReference type="ARBA" id="ARBA00006432"/>
    </source>
</evidence>
<comment type="similarity">
    <text evidence="1">Belongs to the ATP-dependent AMP-binding enzyme family.</text>
</comment>
<reference evidence="8" key="1">
    <citation type="journal article" date="2014" name="Int. J. Syst. Evol. Microbiol.">
        <title>Complete genome sequence of Corynebacterium casei LMG S-19264T (=DSM 44701T), isolated from a smear-ripened cheese.</title>
        <authorList>
            <consortium name="US DOE Joint Genome Institute (JGI-PGF)"/>
            <person name="Walter F."/>
            <person name="Albersmeier A."/>
            <person name="Kalinowski J."/>
            <person name="Ruckert C."/>
        </authorList>
    </citation>
    <scope>NUCLEOTIDE SEQUENCE</scope>
    <source>
        <strain evidence="8">CGMCC 4.3508</strain>
    </source>
</reference>
<dbReference type="PROSITE" id="PS00455">
    <property type="entry name" value="AMP_BINDING"/>
    <property type="match status" value="1"/>
</dbReference>
<dbReference type="RefSeq" id="WP_062997368.1">
    <property type="nucleotide sequence ID" value="NZ_BMMH01000005.1"/>
</dbReference>
<dbReference type="Pfam" id="PF00501">
    <property type="entry name" value="AMP-binding"/>
    <property type="match status" value="1"/>
</dbReference>
<dbReference type="GO" id="GO:0016020">
    <property type="term" value="C:membrane"/>
    <property type="evidence" value="ECO:0007669"/>
    <property type="project" value="TreeGrafter"/>
</dbReference>
<dbReference type="Gene3D" id="3.40.50.12780">
    <property type="entry name" value="N-terminal domain of ligase-like"/>
    <property type="match status" value="1"/>
</dbReference>
<dbReference type="PANTHER" id="PTHR43272">
    <property type="entry name" value="LONG-CHAIN-FATTY-ACID--COA LIGASE"/>
    <property type="match status" value="1"/>
</dbReference>
<dbReference type="AlphaFoldDB" id="A0A917VSV6"/>
<dbReference type="EMBL" id="BMMH01000005">
    <property type="protein sequence ID" value="GGL14455.1"/>
    <property type="molecule type" value="Genomic_DNA"/>
</dbReference>
<gene>
    <name evidence="8" type="ORF">GCM10011588_31220</name>
</gene>
<dbReference type="InterPro" id="IPR045851">
    <property type="entry name" value="AMP-bd_C_sf"/>
</dbReference>
<dbReference type="InterPro" id="IPR042099">
    <property type="entry name" value="ANL_N_sf"/>
</dbReference>
<evidence type="ECO:0000256" key="2">
    <source>
        <dbReference type="ARBA" id="ARBA00022598"/>
    </source>
</evidence>
<dbReference type="SUPFAM" id="SSF56801">
    <property type="entry name" value="Acetyl-CoA synthetase-like"/>
    <property type="match status" value="1"/>
</dbReference>
<accession>A0A917VSV6</accession>
<dbReference type="CDD" id="cd05907">
    <property type="entry name" value="VL_LC_FACS_like"/>
    <property type="match status" value="1"/>
</dbReference>
<keyword evidence="3" id="KW-0276">Fatty acid metabolism</keyword>
<evidence type="ECO:0000313" key="9">
    <source>
        <dbReference type="Proteomes" id="UP000638263"/>
    </source>
</evidence>
<evidence type="ECO:0000256" key="5">
    <source>
        <dbReference type="ARBA" id="ARBA00024484"/>
    </source>
</evidence>
<evidence type="ECO:0000259" key="7">
    <source>
        <dbReference type="Pfam" id="PF00501"/>
    </source>
</evidence>
<evidence type="ECO:0000256" key="3">
    <source>
        <dbReference type="ARBA" id="ARBA00022832"/>
    </source>
</evidence>
<dbReference type="InterPro" id="IPR020845">
    <property type="entry name" value="AMP-binding_CS"/>
</dbReference>
<feature type="domain" description="AMP-dependent synthetase/ligase" evidence="7">
    <location>
        <begin position="25"/>
        <end position="432"/>
    </location>
</feature>
<evidence type="ECO:0000313" key="8">
    <source>
        <dbReference type="EMBL" id="GGL14455.1"/>
    </source>
</evidence>
<proteinExistence type="inferred from homology"/>
<comment type="caution">
    <text evidence="8">The sequence shown here is derived from an EMBL/GenBank/DDBJ whole genome shotgun (WGS) entry which is preliminary data.</text>
</comment>
<dbReference type="Gene3D" id="3.30.300.30">
    <property type="match status" value="1"/>
</dbReference>
<dbReference type="InterPro" id="IPR000873">
    <property type="entry name" value="AMP-dep_synth/lig_dom"/>
</dbReference>
<evidence type="ECO:0000256" key="4">
    <source>
        <dbReference type="ARBA" id="ARBA00023098"/>
    </source>
</evidence>
<comment type="catalytic activity">
    <reaction evidence="5">
        <text>a long-chain fatty acid + ATP + CoA = a long-chain fatty acyl-CoA + AMP + diphosphate</text>
        <dbReference type="Rhea" id="RHEA:15421"/>
        <dbReference type="ChEBI" id="CHEBI:30616"/>
        <dbReference type="ChEBI" id="CHEBI:33019"/>
        <dbReference type="ChEBI" id="CHEBI:57287"/>
        <dbReference type="ChEBI" id="CHEBI:57560"/>
        <dbReference type="ChEBI" id="CHEBI:83139"/>
        <dbReference type="ChEBI" id="CHEBI:456215"/>
        <dbReference type="EC" id="6.2.1.3"/>
    </reaction>
    <physiologicalReaction direction="left-to-right" evidence="5">
        <dbReference type="Rhea" id="RHEA:15422"/>
    </physiologicalReaction>
</comment>
<sequence length="611" mass="65736">MSELVEIAAPGTAPGISAATLPQAFQATVSERGERTALVVHGENRSLTWHDYAAAVEEVATGLAALGIRRGDTVAIMLSNSPEFHIVDMAALHLGATPFSIYLTSAPEQITYLFDNAGNTVLVAEERFLDVIARTSAPLLRHVVVSDGDRSGTVGNAEVLSLTALRHRRLTGFDFARTWQAVQPSDLATLIYTSGTTGPPKGVELTHANLMFVMHSCNIRFPFGAEGAAISYLPTAHAADRVFSHYLATVTGWPITTVRDAAAVFAAVAEARPSWFLGVPRIWEKLRGALLTRFSALPEEQRLATTGAVAAAITAVRLEQEHAEVPAVLGTQVAADEERIFQPLRKRLGFDRVALLMTGAAPIAPAVHEFFLALGLPLQEGFGMSETGALGFTNLTTEIRIGKVGLAQPGTEAVLAADGELLLRGPHVMRGYRRDPVRTAEAIDPQGWLHTGDIAVIDEDGWVGIVDRKKELIINSGGKNMSPVNIESALKNASPLIGQACVIGDRRPFNVALLVLDADSARIFAEEHDSADTSPAAVAVDAHLLAAIDDAVEQANSQLSRVEQIKAYRLLDIEWLPDSEELTPTMKLRRRGIASKYADLIEDIYRTARPV</sequence>
<dbReference type="PANTHER" id="PTHR43272:SF32">
    <property type="entry name" value="AMP-DEPENDENT SYNTHETASE_LIGASE DOMAIN-CONTAINING PROTEIN"/>
    <property type="match status" value="1"/>
</dbReference>
<organism evidence="8 9">
    <name type="scientific">Nocardia jinanensis</name>
    <dbReference type="NCBI Taxonomy" id="382504"/>
    <lineage>
        <taxon>Bacteria</taxon>
        <taxon>Bacillati</taxon>
        <taxon>Actinomycetota</taxon>
        <taxon>Actinomycetes</taxon>
        <taxon>Mycobacteriales</taxon>
        <taxon>Nocardiaceae</taxon>
        <taxon>Nocardia</taxon>
    </lineage>
</organism>
<name>A0A917VSV6_9NOCA</name>
<dbReference type="GO" id="GO:0004467">
    <property type="term" value="F:long-chain fatty acid-CoA ligase activity"/>
    <property type="evidence" value="ECO:0007669"/>
    <property type="project" value="UniProtKB-EC"/>
</dbReference>
<evidence type="ECO:0000256" key="6">
    <source>
        <dbReference type="ARBA" id="ARBA00032875"/>
    </source>
</evidence>
<keyword evidence="4" id="KW-0443">Lipid metabolism</keyword>
<protein>
    <recommendedName>
        <fullName evidence="6">Acyl-CoA synthetase</fullName>
    </recommendedName>
</protein>
<keyword evidence="2 8" id="KW-0436">Ligase</keyword>
<keyword evidence="9" id="KW-1185">Reference proteome</keyword>
<dbReference type="Pfam" id="PF23562">
    <property type="entry name" value="AMP-binding_C_3"/>
    <property type="match status" value="1"/>
</dbReference>
<reference evidence="8" key="2">
    <citation type="submission" date="2020-09" db="EMBL/GenBank/DDBJ databases">
        <authorList>
            <person name="Sun Q."/>
            <person name="Zhou Y."/>
        </authorList>
    </citation>
    <scope>NUCLEOTIDE SEQUENCE</scope>
    <source>
        <strain evidence="8">CGMCC 4.3508</strain>
    </source>
</reference>
<dbReference type="Proteomes" id="UP000638263">
    <property type="component" value="Unassembled WGS sequence"/>
</dbReference>